<feature type="non-terminal residue" evidence="2">
    <location>
        <position position="197"/>
    </location>
</feature>
<reference evidence="2" key="1">
    <citation type="submission" date="2020-02" db="EMBL/GenBank/DDBJ databases">
        <authorList>
            <person name="Meier V. D."/>
        </authorList>
    </citation>
    <scope>NUCLEOTIDE SEQUENCE</scope>
    <source>
        <strain evidence="2">AVDCRST_MAG78</strain>
    </source>
</reference>
<feature type="region of interest" description="Disordered" evidence="1">
    <location>
        <begin position="1"/>
        <end position="197"/>
    </location>
</feature>
<name>A0A6J4QRC0_9ACTN</name>
<dbReference type="AlphaFoldDB" id="A0A6J4QRC0"/>
<organism evidence="2">
    <name type="scientific">uncultured Rubrobacteraceae bacterium</name>
    <dbReference type="NCBI Taxonomy" id="349277"/>
    <lineage>
        <taxon>Bacteria</taxon>
        <taxon>Bacillati</taxon>
        <taxon>Actinomycetota</taxon>
        <taxon>Rubrobacteria</taxon>
        <taxon>Rubrobacterales</taxon>
        <taxon>Rubrobacteraceae</taxon>
        <taxon>environmental samples</taxon>
    </lineage>
</organism>
<sequence length="197" mass="22968">RALLRRAGRGTPRQAQAGPRRPRRPLDGRLRGVRLSQALPREDLRAPPRQHPPRPGPRRGKGGAPRDGPPGRRRRRRSPPEASDGTSPRSRHPEQQKRRRGVRARHDPREFPRRRRRGFGRHARPPRFYRPAREDRRTHARRRRRRGRPLHAGGHGRDGPQDPRLASPHLLRRRPPLKPRNPQRVQRRFAGFPGKGL</sequence>
<accession>A0A6J4QRC0</accession>
<protein>
    <submittedName>
        <fullName evidence="2">Hydrolase, alpha/beta fold family</fullName>
    </submittedName>
</protein>
<proteinExistence type="predicted"/>
<evidence type="ECO:0000313" key="2">
    <source>
        <dbReference type="EMBL" id="CAA9448243.1"/>
    </source>
</evidence>
<dbReference type="GO" id="GO:0016787">
    <property type="term" value="F:hydrolase activity"/>
    <property type="evidence" value="ECO:0007669"/>
    <property type="project" value="UniProtKB-KW"/>
</dbReference>
<gene>
    <name evidence="2" type="ORF">AVDCRST_MAG78-3097</name>
</gene>
<keyword evidence="2" id="KW-0378">Hydrolase</keyword>
<feature type="compositionally biased region" description="Basic residues" evidence="1">
    <location>
        <begin position="138"/>
        <end position="149"/>
    </location>
</feature>
<feature type="non-terminal residue" evidence="2">
    <location>
        <position position="1"/>
    </location>
</feature>
<evidence type="ECO:0000256" key="1">
    <source>
        <dbReference type="SAM" id="MobiDB-lite"/>
    </source>
</evidence>
<dbReference type="EMBL" id="CADCVB010000207">
    <property type="protein sequence ID" value="CAA9448243.1"/>
    <property type="molecule type" value="Genomic_DNA"/>
</dbReference>
<feature type="compositionally biased region" description="Basic residues" evidence="1">
    <location>
        <begin position="112"/>
        <end position="127"/>
    </location>
</feature>